<evidence type="ECO:0000256" key="1">
    <source>
        <dbReference type="SAM" id="MobiDB-lite"/>
    </source>
</evidence>
<dbReference type="SUPFAM" id="SSF50934">
    <property type="entry name" value="Tachylectin-2"/>
    <property type="match status" value="2"/>
</dbReference>
<dbReference type="AlphaFoldDB" id="A0AAV6YVE0"/>
<keyword evidence="4" id="KW-1185">Reference proteome</keyword>
<dbReference type="Gene3D" id="2.115.10.10">
    <property type="entry name" value="Tachylectin 2"/>
    <property type="match status" value="1"/>
</dbReference>
<sequence length="290" mass="32866">MEAMAETDSLLLTIGNDATVRIGLPPDNINDSYVDRAAVLGKLSHVSHVLCSPQGELFCVRGEDLYRGPMPSKKDVDWFTTARRVGRKDWSKLQLMFFHPNGELYATTKEGDLYKGPQPDNEYVSWLYGQATKIGFTGWGICEVLFFDPEGVLYSVTKNDRLVKEKPPTTIGCDWLNKSTLVGEGGWLKLTYFMAFSPDGKLWCVDKNDGSIYRGIIPADGSYKDNAEHLGRNYRQFRFLSFAPDKTISNIISFEFLPEQGKRTSENSEEIEQRVYDNRESSVPLKHTFT</sequence>
<evidence type="ECO:0000313" key="4">
    <source>
        <dbReference type="Proteomes" id="UP000824782"/>
    </source>
</evidence>
<name>A0AAV6YVE0_ENGPU</name>
<organism evidence="3 4">
    <name type="scientific">Engystomops pustulosus</name>
    <name type="common">Tungara frog</name>
    <name type="synonym">Physalaemus pustulosus</name>
    <dbReference type="NCBI Taxonomy" id="76066"/>
    <lineage>
        <taxon>Eukaryota</taxon>
        <taxon>Metazoa</taxon>
        <taxon>Chordata</taxon>
        <taxon>Craniata</taxon>
        <taxon>Vertebrata</taxon>
        <taxon>Euteleostomi</taxon>
        <taxon>Amphibia</taxon>
        <taxon>Batrachia</taxon>
        <taxon>Anura</taxon>
        <taxon>Neobatrachia</taxon>
        <taxon>Hyloidea</taxon>
        <taxon>Leptodactylidae</taxon>
        <taxon>Leiuperinae</taxon>
        <taxon>Engystomops</taxon>
    </lineage>
</organism>
<evidence type="ECO:0000259" key="2">
    <source>
        <dbReference type="Pfam" id="PF14517"/>
    </source>
</evidence>
<dbReference type="EMBL" id="WNYA01009037">
    <property type="protein sequence ID" value="KAG8540886.1"/>
    <property type="molecule type" value="Genomic_DNA"/>
</dbReference>
<dbReference type="Proteomes" id="UP000824782">
    <property type="component" value="Unassembled WGS sequence"/>
</dbReference>
<evidence type="ECO:0000313" key="3">
    <source>
        <dbReference type="EMBL" id="KAG8540886.1"/>
    </source>
</evidence>
<reference evidence="3" key="1">
    <citation type="thesis" date="2020" institute="ProQuest LLC" country="789 East Eisenhower Parkway, Ann Arbor, MI, USA">
        <title>Comparative Genomics and Chromosome Evolution.</title>
        <authorList>
            <person name="Mudd A.B."/>
        </authorList>
    </citation>
    <scope>NUCLEOTIDE SEQUENCE</scope>
    <source>
        <strain evidence="3">237g6f4</strain>
        <tissue evidence="3">Blood</tissue>
    </source>
</reference>
<protein>
    <recommendedName>
        <fullName evidence="2">Tachylectin 2 domain-containing protein</fullName>
    </recommendedName>
</protein>
<feature type="domain" description="Tachylectin 2" evidence="2">
    <location>
        <begin position="15"/>
        <end position="238"/>
    </location>
</feature>
<dbReference type="InterPro" id="IPR023294">
    <property type="entry name" value="Tachylectin2"/>
</dbReference>
<feature type="region of interest" description="Disordered" evidence="1">
    <location>
        <begin position="263"/>
        <end position="290"/>
    </location>
</feature>
<dbReference type="InterPro" id="IPR036813">
    <property type="entry name" value="Tachylectin2_sf"/>
</dbReference>
<feature type="compositionally biased region" description="Basic and acidic residues" evidence="1">
    <location>
        <begin position="263"/>
        <end position="280"/>
    </location>
</feature>
<comment type="caution">
    <text evidence="3">The sequence shown here is derived from an EMBL/GenBank/DDBJ whole genome shotgun (WGS) entry which is preliminary data.</text>
</comment>
<gene>
    <name evidence="3" type="ORF">GDO81_030129</name>
</gene>
<accession>A0AAV6YVE0</accession>
<dbReference type="Gene3D" id="2.20.25.510">
    <property type="match status" value="1"/>
</dbReference>
<proteinExistence type="predicted"/>
<dbReference type="Pfam" id="PF14517">
    <property type="entry name" value="Tachylectin"/>
    <property type="match status" value="1"/>
</dbReference>